<evidence type="ECO:0000256" key="1">
    <source>
        <dbReference type="ARBA" id="ARBA00001096"/>
    </source>
</evidence>
<keyword evidence="7" id="KW-1185">Reference proteome</keyword>
<comment type="similarity">
    <text evidence="2 4">Belongs to the glucose-6-phosphate 1-epimerase family.</text>
</comment>
<dbReference type="AlphaFoldDB" id="A0A3N3ZTH5"/>
<proteinExistence type="inferred from homology"/>
<comment type="catalytic activity">
    <reaction evidence="1">
        <text>alpha-D-glucose 6-phosphate = beta-D-glucose 6-phosphate</text>
        <dbReference type="Rhea" id="RHEA:16249"/>
        <dbReference type="ChEBI" id="CHEBI:58225"/>
        <dbReference type="ChEBI" id="CHEBI:58247"/>
        <dbReference type="EC" id="5.1.3.15"/>
    </reaction>
</comment>
<dbReference type="GO" id="GO:0005975">
    <property type="term" value="P:carbohydrate metabolic process"/>
    <property type="evidence" value="ECO:0007669"/>
    <property type="project" value="InterPro"/>
</dbReference>
<accession>A0A3N3ZTH5</accession>
<evidence type="ECO:0000256" key="4">
    <source>
        <dbReference type="PIRNR" id="PIRNR016020"/>
    </source>
</evidence>
<dbReference type="GO" id="GO:0047938">
    <property type="term" value="F:glucose-6-phosphate 1-epimerase activity"/>
    <property type="evidence" value="ECO:0007669"/>
    <property type="project" value="UniProtKB-UniRule"/>
</dbReference>
<dbReference type="CDD" id="cd09020">
    <property type="entry name" value="D-hex-6-P-epi_like"/>
    <property type="match status" value="1"/>
</dbReference>
<dbReference type="InterPro" id="IPR014718">
    <property type="entry name" value="GH-type_carb-bd"/>
</dbReference>
<evidence type="ECO:0000313" key="7">
    <source>
        <dbReference type="Proteomes" id="UP000270616"/>
    </source>
</evidence>
<dbReference type="EMBL" id="RKMF01000001">
    <property type="protein sequence ID" value="ROZ65618.1"/>
    <property type="molecule type" value="Genomic_DNA"/>
</dbReference>
<dbReference type="InterPro" id="IPR008183">
    <property type="entry name" value="Aldose_1/G6P_1-epimerase"/>
</dbReference>
<dbReference type="EC" id="5.1.3.15" evidence="4"/>
<dbReference type="Proteomes" id="UP000270616">
    <property type="component" value="Unassembled WGS sequence"/>
</dbReference>
<reference evidence="6 7" key="1">
    <citation type="submission" date="2018-10" db="EMBL/GenBank/DDBJ databases">
        <title>Kocuria sp. M5W7-7, whole genome shotgun sequence.</title>
        <authorList>
            <person name="Tuo L."/>
        </authorList>
    </citation>
    <scope>NUCLEOTIDE SEQUENCE [LARGE SCALE GENOMIC DNA]</scope>
    <source>
        <strain evidence="6 7">M5W7-7</strain>
    </source>
</reference>
<dbReference type="OrthoDB" id="9790727at2"/>
<protein>
    <recommendedName>
        <fullName evidence="4">Putative glucose-6-phosphate 1-epimerase</fullName>
        <ecNumber evidence="4">5.1.3.15</ecNumber>
    </recommendedName>
</protein>
<dbReference type="Gene3D" id="2.70.98.10">
    <property type="match status" value="1"/>
</dbReference>
<dbReference type="RefSeq" id="WP_123823507.1">
    <property type="nucleotide sequence ID" value="NZ_RKMF01000001.1"/>
</dbReference>
<dbReference type="PANTHER" id="PTHR11122:SF13">
    <property type="entry name" value="GLUCOSE-6-PHOSPHATE 1-EPIMERASE"/>
    <property type="match status" value="1"/>
</dbReference>
<evidence type="ECO:0000256" key="3">
    <source>
        <dbReference type="ARBA" id="ARBA00023235"/>
    </source>
</evidence>
<dbReference type="InterPro" id="IPR025532">
    <property type="entry name" value="G6P_1-epimerase"/>
</dbReference>
<evidence type="ECO:0000256" key="5">
    <source>
        <dbReference type="PIRSR" id="PIRSR016020-1"/>
    </source>
</evidence>
<sequence length="277" mass="30055">MTALQQPLALANDQGIATVYTQGAHVASWAPARQDPVLFVSRQARFLEGKAIRGGVPICFPWFGPGRDGQRSPAHGFARTTPWTPVSSDGTTAVFRLTDTDLGDQERASFRHSFSADFTVTVGTTLEMTLATTNTGDEPFEIDEALHTYLAVGDVRSVSIEGLDGVSYVDKVTGNKDVVQAGDVRFSGETDRVYRSGDPLVVVDPLLGRKLHITMEGAANTVVWNPWTEKAKEMGDFADEEWTQMLCVEGANALDDYVTVAPGETHAITYRIAVESI</sequence>
<dbReference type="GO" id="GO:0005737">
    <property type="term" value="C:cytoplasm"/>
    <property type="evidence" value="ECO:0007669"/>
    <property type="project" value="TreeGrafter"/>
</dbReference>
<dbReference type="SUPFAM" id="SSF74650">
    <property type="entry name" value="Galactose mutarotase-like"/>
    <property type="match status" value="1"/>
</dbReference>
<feature type="active site" evidence="5">
    <location>
        <position position="147"/>
    </location>
</feature>
<dbReference type="GO" id="GO:0030246">
    <property type="term" value="F:carbohydrate binding"/>
    <property type="evidence" value="ECO:0007669"/>
    <property type="project" value="UniProtKB-UniRule"/>
</dbReference>
<evidence type="ECO:0000256" key="2">
    <source>
        <dbReference type="ARBA" id="ARBA00005866"/>
    </source>
</evidence>
<dbReference type="InterPro" id="IPR011013">
    <property type="entry name" value="Gal_mutarotase_sf_dom"/>
</dbReference>
<keyword evidence="3 4" id="KW-0413">Isomerase</keyword>
<name>A0A3N3ZTH5_9MICC</name>
<organism evidence="6 7">
    <name type="scientific">Kocuria soli</name>
    <dbReference type="NCBI Taxonomy" id="2485125"/>
    <lineage>
        <taxon>Bacteria</taxon>
        <taxon>Bacillati</taxon>
        <taxon>Actinomycetota</taxon>
        <taxon>Actinomycetes</taxon>
        <taxon>Micrococcales</taxon>
        <taxon>Micrococcaceae</taxon>
        <taxon>Kocuria</taxon>
    </lineage>
</organism>
<gene>
    <name evidence="6" type="ORF">EDL96_00505</name>
</gene>
<dbReference type="PIRSF" id="PIRSF016020">
    <property type="entry name" value="PHexose_mutarotase"/>
    <property type="match status" value="1"/>
</dbReference>
<dbReference type="Pfam" id="PF01263">
    <property type="entry name" value="Aldose_epim"/>
    <property type="match status" value="1"/>
</dbReference>
<comment type="caution">
    <text evidence="6">The sequence shown here is derived from an EMBL/GenBank/DDBJ whole genome shotgun (WGS) entry which is preliminary data.</text>
</comment>
<evidence type="ECO:0000313" key="6">
    <source>
        <dbReference type="EMBL" id="ROZ65618.1"/>
    </source>
</evidence>
<feature type="active site" evidence="5">
    <location>
        <position position="249"/>
    </location>
</feature>
<dbReference type="PANTHER" id="PTHR11122">
    <property type="entry name" value="APOSPORY-ASSOCIATED PROTEIN C-RELATED"/>
    <property type="match status" value="1"/>
</dbReference>